<feature type="transmembrane region" description="Helical" evidence="2">
    <location>
        <begin position="42"/>
        <end position="64"/>
    </location>
</feature>
<gene>
    <name evidence="3" type="ORF">M6B38_377890</name>
</gene>
<feature type="transmembrane region" description="Helical" evidence="2">
    <location>
        <begin position="76"/>
        <end position="109"/>
    </location>
</feature>
<keyword evidence="2" id="KW-0812">Transmembrane</keyword>
<proteinExistence type="predicted"/>
<name>A0AAX6G8H6_IRIPA</name>
<dbReference type="EMBL" id="JANAVB010021796">
    <property type="protein sequence ID" value="KAJ6824969.1"/>
    <property type="molecule type" value="Genomic_DNA"/>
</dbReference>
<evidence type="ECO:0000313" key="4">
    <source>
        <dbReference type="Proteomes" id="UP001140949"/>
    </source>
</evidence>
<organism evidence="3 4">
    <name type="scientific">Iris pallida</name>
    <name type="common">Sweet iris</name>
    <dbReference type="NCBI Taxonomy" id="29817"/>
    <lineage>
        <taxon>Eukaryota</taxon>
        <taxon>Viridiplantae</taxon>
        <taxon>Streptophyta</taxon>
        <taxon>Embryophyta</taxon>
        <taxon>Tracheophyta</taxon>
        <taxon>Spermatophyta</taxon>
        <taxon>Magnoliopsida</taxon>
        <taxon>Liliopsida</taxon>
        <taxon>Asparagales</taxon>
        <taxon>Iridaceae</taxon>
        <taxon>Iridoideae</taxon>
        <taxon>Irideae</taxon>
        <taxon>Iris</taxon>
    </lineage>
</organism>
<protein>
    <submittedName>
        <fullName evidence="3">Membrane protein-like</fullName>
    </submittedName>
</protein>
<keyword evidence="4" id="KW-1185">Reference proteome</keyword>
<dbReference type="AlphaFoldDB" id="A0AAX6G8H6"/>
<feature type="region of interest" description="Disordered" evidence="1">
    <location>
        <begin position="544"/>
        <end position="592"/>
    </location>
</feature>
<dbReference type="PANTHER" id="PTHR31133:SF3">
    <property type="entry name" value="TRANSMEMBRANE PROTEIN"/>
    <property type="match status" value="1"/>
</dbReference>
<comment type="caution">
    <text evidence="3">The sequence shown here is derived from an EMBL/GenBank/DDBJ whole genome shotgun (WGS) entry which is preliminary data.</text>
</comment>
<dbReference type="Proteomes" id="UP001140949">
    <property type="component" value="Unassembled WGS sequence"/>
</dbReference>
<feature type="transmembrane region" description="Helical" evidence="2">
    <location>
        <begin position="7"/>
        <end position="30"/>
    </location>
</feature>
<dbReference type="InterPro" id="IPR040229">
    <property type="entry name" value="At3g27390-like"/>
</dbReference>
<accession>A0AAX6G8H6</accession>
<reference evidence="3" key="2">
    <citation type="submission" date="2023-04" db="EMBL/GenBank/DDBJ databases">
        <authorList>
            <person name="Bruccoleri R.E."/>
            <person name="Oakeley E.J."/>
            <person name="Faust A.-M."/>
            <person name="Dessus-Babus S."/>
            <person name="Altorfer M."/>
            <person name="Burckhardt D."/>
            <person name="Oertli M."/>
            <person name="Naumann U."/>
            <person name="Petersen F."/>
            <person name="Wong J."/>
        </authorList>
    </citation>
    <scope>NUCLEOTIDE SEQUENCE</scope>
    <source>
        <strain evidence="3">GSM-AAB239-AS_SAM_17_03QT</strain>
        <tissue evidence="3">Leaf</tissue>
    </source>
</reference>
<dbReference type="PANTHER" id="PTHR31133">
    <property type="entry name" value="MEMBRANE PROTEIN"/>
    <property type="match status" value="1"/>
</dbReference>
<keyword evidence="2" id="KW-0472">Membrane</keyword>
<sequence>MEPQRGFFATLWNFLCFLPFFLGLLVLAIIKGALLCPVVCLILTIGNSAIILGLWPVHAFWTYYSIARTKQFGPCLKLVICIALPVLLVLWPLLGILGSVVAGVGYGFFAPLLSTFEAVGEGKTDEFIHCFVDGTWSTIKGSFTVVRDLKDLCFHSYFSIMDDLHLHKPSNGEPYEIRLFWLPAALLVGVLGIMIDMLMITLVALFKSPYMLFKGWNRLFHDLVGREGPFLETACVPFAGLAILLWPAAVVGAVAASILSSCFLGGYAAIITYQEASFKMGMTYIISSLAIYDEYSNDILDMQEGSCFPRRPYRKKEMLPYGSFSRHSSFQRENQDAKNPPSCSVSKKPLSRSGSIMNVSELKPFKLLEELFAECRRCGEDLIAKGVITDTDIEESRKSGKNTSAIINIGLPAYCILQALLRSAKANTDGLLLSNNTEITSQNRPKDKLFDYFLDPLLIMKEQIRVENLSEDEEGYLSKLVLFFSDSDRLKTIHTGSPLKNERREAEINAIARRLQGITRSTSRFPTVKRRLDELVKYFSDDLERRKGGSQSGNGSQSTQRMRSGIARMLSQKSFGSRKPSTQDDDQQKASLADNVSVIQIYDH</sequence>
<keyword evidence="2" id="KW-1133">Transmembrane helix</keyword>
<feature type="region of interest" description="Disordered" evidence="1">
    <location>
        <begin position="330"/>
        <end position="351"/>
    </location>
</feature>
<feature type="transmembrane region" description="Helical" evidence="2">
    <location>
        <begin position="180"/>
        <end position="206"/>
    </location>
</feature>
<evidence type="ECO:0000256" key="2">
    <source>
        <dbReference type="SAM" id="Phobius"/>
    </source>
</evidence>
<feature type="transmembrane region" description="Helical" evidence="2">
    <location>
        <begin position="252"/>
        <end position="273"/>
    </location>
</feature>
<evidence type="ECO:0000313" key="3">
    <source>
        <dbReference type="EMBL" id="KAJ6824969.1"/>
    </source>
</evidence>
<evidence type="ECO:0000256" key="1">
    <source>
        <dbReference type="SAM" id="MobiDB-lite"/>
    </source>
</evidence>
<reference evidence="3" key="1">
    <citation type="journal article" date="2023" name="GigaByte">
        <title>Genome assembly of the bearded iris, Iris pallida Lam.</title>
        <authorList>
            <person name="Bruccoleri R.E."/>
            <person name="Oakeley E.J."/>
            <person name="Faust A.M.E."/>
            <person name="Altorfer M."/>
            <person name="Dessus-Babus S."/>
            <person name="Burckhardt D."/>
            <person name="Oertli M."/>
            <person name="Naumann U."/>
            <person name="Petersen F."/>
            <person name="Wong J."/>
        </authorList>
    </citation>
    <scope>NUCLEOTIDE SEQUENCE</scope>
    <source>
        <strain evidence="3">GSM-AAB239-AS_SAM_17_03QT</strain>
    </source>
</reference>